<evidence type="ECO:0000313" key="2">
    <source>
        <dbReference type="EMBL" id="RGE73354.1"/>
    </source>
</evidence>
<dbReference type="EMBL" id="QVLU01000003">
    <property type="protein sequence ID" value="RGE73354.1"/>
    <property type="molecule type" value="Genomic_DNA"/>
</dbReference>
<gene>
    <name evidence="2" type="ORF">DWY69_03960</name>
</gene>
<protein>
    <submittedName>
        <fullName evidence="2">Uncharacterized protein</fullName>
    </submittedName>
</protein>
<comment type="caution">
    <text evidence="2">The sequence shown here is derived from an EMBL/GenBank/DDBJ whole genome shotgun (WGS) entry which is preliminary data.</text>
</comment>
<organism evidence="2 3">
    <name type="scientific">Eisenbergiella massiliensis</name>
    <dbReference type="NCBI Taxonomy" id="1720294"/>
    <lineage>
        <taxon>Bacteria</taxon>
        <taxon>Bacillati</taxon>
        <taxon>Bacillota</taxon>
        <taxon>Clostridia</taxon>
        <taxon>Lachnospirales</taxon>
        <taxon>Lachnospiraceae</taxon>
        <taxon>Eisenbergiella</taxon>
    </lineage>
</organism>
<dbReference type="Proteomes" id="UP000261166">
    <property type="component" value="Unassembled WGS sequence"/>
</dbReference>
<sequence length="105" mass="11851">METQKTDIFICLKKDAYENRDTTEAAKLIPRAKRRKNVDTDCVKKMLEPFSISTPINIDSAPGAPPILSPINTREKNKSGQTIKRHRKNVVCSQRSSCAFSCVIR</sequence>
<accession>A0A3E3J203</accession>
<proteinExistence type="predicted"/>
<reference evidence="2 3" key="1">
    <citation type="submission" date="2018-08" db="EMBL/GenBank/DDBJ databases">
        <title>A genome reference for cultivated species of the human gut microbiota.</title>
        <authorList>
            <person name="Zou Y."/>
            <person name="Xue W."/>
            <person name="Luo G."/>
        </authorList>
    </citation>
    <scope>NUCLEOTIDE SEQUENCE [LARGE SCALE GENOMIC DNA]</scope>
    <source>
        <strain evidence="2 3">AF26-4BH</strain>
    </source>
</reference>
<evidence type="ECO:0000313" key="3">
    <source>
        <dbReference type="Proteomes" id="UP000261166"/>
    </source>
</evidence>
<feature type="region of interest" description="Disordered" evidence="1">
    <location>
        <begin position="61"/>
        <end position="83"/>
    </location>
</feature>
<evidence type="ECO:0000256" key="1">
    <source>
        <dbReference type="SAM" id="MobiDB-lite"/>
    </source>
</evidence>
<dbReference type="AlphaFoldDB" id="A0A3E3J203"/>
<name>A0A3E3J203_9FIRM</name>